<feature type="compositionally biased region" description="Basic and acidic residues" evidence="1">
    <location>
        <begin position="137"/>
        <end position="149"/>
    </location>
</feature>
<keyword evidence="3" id="KW-1185">Reference proteome</keyword>
<evidence type="ECO:0008006" key="4">
    <source>
        <dbReference type="Google" id="ProtNLM"/>
    </source>
</evidence>
<evidence type="ECO:0000256" key="1">
    <source>
        <dbReference type="SAM" id="MobiDB-lite"/>
    </source>
</evidence>
<dbReference type="InParanoid" id="M1DJH9"/>
<dbReference type="HOGENOM" id="CLU_1450058_0_0_1"/>
<evidence type="ECO:0000313" key="2">
    <source>
        <dbReference type="EnsemblPlants" id="PGSC0003DMT400090044"/>
    </source>
</evidence>
<feature type="compositionally biased region" description="Basic and acidic residues" evidence="1">
    <location>
        <begin position="157"/>
        <end position="168"/>
    </location>
</feature>
<accession>M1DJH9</accession>
<organism evidence="2 3">
    <name type="scientific">Solanum tuberosum</name>
    <name type="common">Potato</name>
    <dbReference type="NCBI Taxonomy" id="4113"/>
    <lineage>
        <taxon>Eukaryota</taxon>
        <taxon>Viridiplantae</taxon>
        <taxon>Streptophyta</taxon>
        <taxon>Embryophyta</taxon>
        <taxon>Tracheophyta</taxon>
        <taxon>Spermatophyta</taxon>
        <taxon>Magnoliopsida</taxon>
        <taxon>eudicotyledons</taxon>
        <taxon>Gunneridae</taxon>
        <taxon>Pentapetalae</taxon>
        <taxon>asterids</taxon>
        <taxon>lamiids</taxon>
        <taxon>Solanales</taxon>
        <taxon>Solanaceae</taxon>
        <taxon>Solanoideae</taxon>
        <taxon>Solaneae</taxon>
        <taxon>Solanum</taxon>
    </lineage>
</organism>
<sequence>MATLVHGFFMDIFETTIRRFLDGHGHTWTLNTTKFDYRWDIVRSGEFQRNEEKRTVSHWLAKYIATNEERAKWVTTPGLRVLERPAPTTDLSSLWKELDNLWVDLDAILAPPTDHPEFAPPALADDTVLDALFGEDMTRPEPTRSEGKRPRSNHTSDATKDALIKKTECHMREKAMRASIVDEDLRQ</sequence>
<protein>
    <recommendedName>
        <fullName evidence="4">Integrase core domain containing protein</fullName>
    </recommendedName>
</protein>
<dbReference type="PaxDb" id="4113-PGSC0003DMT400090044"/>
<feature type="region of interest" description="Disordered" evidence="1">
    <location>
        <begin position="137"/>
        <end position="168"/>
    </location>
</feature>
<reference evidence="3" key="1">
    <citation type="journal article" date="2011" name="Nature">
        <title>Genome sequence and analysis of the tuber crop potato.</title>
        <authorList>
            <consortium name="The Potato Genome Sequencing Consortium"/>
        </authorList>
    </citation>
    <scope>NUCLEOTIDE SEQUENCE [LARGE SCALE GENOMIC DNA]</scope>
    <source>
        <strain evidence="3">cv. DM1-3 516 R44</strain>
    </source>
</reference>
<name>M1DJH9_SOLTU</name>
<evidence type="ECO:0000313" key="3">
    <source>
        <dbReference type="Proteomes" id="UP000011115"/>
    </source>
</evidence>
<dbReference type="Gramene" id="PGSC0003DMT400090044">
    <property type="protein sequence ID" value="PGSC0003DMT400090044"/>
    <property type="gene ID" value="PGSC0003DMG400039615"/>
</dbReference>
<reference evidence="2" key="2">
    <citation type="submission" date="2015-06" db="UniProtKB">
        <authorList>
            <consortium name="EnsemblPlants"/>
        </authorList>
    </citation>
    <scope>IDENTIFICATION</scope>
    <source>
        <strain evidence="2">DM1-3 516 R44</strain>
    </source>
</reference>
<proteinExistence type="predicted"/>
<dbReference type="EnsemblPlants" id="PGSC0003DMT400090044">
    <property type="protein sequence ID" value="PGSC0003DMT400090044"/>
    <property type="gene ID" value="PGSC0003DMG400039615"/>
</dbReference>
<dbReference type="AlphaFoldDB" id="M1DJH9"/>
<dbReference type="Proteomes" id="UP000011115">
    <property type="component" value="Unassembled WGS sequence"/>
</dbReference>